<dbReference type="Proteomes" id="UP000790709">
    <property type="component" value="Unassembled WGS sequence"/>
</dbReference>
<keyword evidence="2" id="KW-1185">Reference proteome</keyword>
<sequence length="134" mass="15230">MKTLQYHEHLVAESWTERLNQHRLTMTDNIVRLNNYLQATSNRKPSPLRWQITHIGPQYNPLWTAVAYIDSIERGRGNGNTKSAAMNMAAEKVLQTGLLANSSLPNRSKRGNVRIHGQSSTSTWPLHRDSTIDP</sequence>
<accession>A0ACB8C154</accession>
<dbReference type="EMBL" id="MU266330">
    <property type="protein sequence ID" value="KAH7930692.1"/>
    <property type="molecule type" value="Genomic_DNA"/>
</dbReference>
<organism evidence="1 2">
    <name type="scientific">Leucogyrophana mollusca</name>
    <dbReference type="NCBI Taxonomy" id="85980"/>
    <lineage>
        <taxon>Eukaryota</taxon>
        <taxon>Fungi</taxon>
        <taxon>Dikarya</taxon>
        <taxon>Basidiomycota</taxon>
        <taxon>Agaricomycotina</taxon>
        <taxon>Agaricomycetes</taxon>
        <taxon>Agaricomycetidae</taxon>
        <taxon>Boletales</taxon>
        <taxon>Boletales incertae sedis</taxon>
        <taxon>Leucogyrophana</taxon>
    </lineage>
</organism>
<proteinExistence type="predicted"/>
<name>A0ACB8C154_9AGAM</name>
<gene>
    <name evidence="1" type="ORF">BV22DRAFT_47398</name>
</gene>
<reference evidence="1" key="1">
    <citation type="journal article" date="2021" name="New Phytol.">
        <title>Evolutionary innovations through gain and loss of genes in the ectomycorrhizal Boletales.</title>
        <authorList>
            <person name="Wu G."/>
            <person name="Miyauchi S."/>
            <person name="Morin E."/>
            <person name="Kuo A."/>
            <person name="Drula E."/>
            <person name="Varga T."/>
            <person name="Kohler A."/>
            <person name="Feng B."/>
            <person name="Cao Y."/>
            <person name="Lipzen A."/>
            <person name="Daum C."/>
            <person name="Hundley H."/>
            <person name="Pangilinan J."/>
            <person name="Johnson J."/>
            <person name="Barry K."/>
            <person name="LaButti K."/>
            <person name="Ng V."/>
            <person name="Ahrendt S."/>
            <person name="Min B."/>
            <person name="Choi I.G."/>
            <person name="Park H."/>
            <person name="Plett J.M."/>
            <person name="Magnuson J."/>
            <person name="Spatafora J.W."/>
            <person name="Nagy L.G."/>
            <person name="Henrissat B."/>
            <person name="Grigoriev I.V."/>
            <person name="Yang Z.L."/>
            <person name="Xu J."/>
            <person name="Martin F.M."/>
        </authorList>
    </citation>
    <scope>NUCLEOTIDE SEQUENCE</scope>
    <source>
        <strain evidence="1">KUC20120723A-06</strain>
    </source>
</reference>
<evidence type="ECO:0000313" key="1">
    <source>
        <dbReference type="EMBL" id="KAH7930692.1"/>
    </source>
</evidence>
<evidence type="ECO:0000313" key="2">
    <source>
        <dbReference type="Proteomes" id="UP000790709"/>
    </source>
</evidence>
<protein>
    <submittedName>
        <fullName evidence="1">Uncharacterized protein</fullName>
    </submittedName>
</protein>
<comment type="caution">
    <text evidence="1">The sequence shown here is derived from an EMBL/GenBank/DDBJ whole genome shotgun (WGS) entry which is preliminary data.</text>
</comment>